<dbReference type="Proteomes" id="UP000198327">
    <property type="component" value="Unassembled WGS sequence"/>
</dbReference>
<evidence type="ECO:0000256" key="2">
    <source>
        <dbReference type="SAM" id="Phobius"/>
    </source>
</evidence>
<accession>A0A239FD29</accession>
<evidence type="ECO:0000313" key="4">
    <source>
        <dbReference type="Proteomes" id="UP000198327"/>
    </source>
</evidence>
<feature type="transmembrane region" description="Helical" evidence="2">
    <location>
        <begin position="195"/>
        <end position="217"/>
    </location>
</feature>
<keyword evidence="2" id="KW-0812">Transmembrane</keyword>
<organism evidence="3 4">
    <name type="scientific">Rhodococcoides kyotonense</name>
    <dbReference type="NCBI Taxonomy" id="398843"/>
    <lineage>
        <taxon>Bacteria</taxon>
        <taxon>Bacillati</taxon>
        <taxon>Actinomycetota</taxon>
        <taxon>Actinomycetes</taxon>
        <taxon>Mycobacteriales</taxon>
        <taxon>Nocardiaceae</taxon>
        <taxon>Rhodococcoides</taxon>
    </lineage>
</organism>
<dbReference type="EMBL" id="FZOW01000003">
    <property type="protein sequence ID" value="SNS54836.1"/>
    <property type="molecule type" value="Genomic_DNA"/>
</dbReference>
<protein>
    <submittedName>
        <fullName evidence="3">Uncharacterized protein</fullName>
    </submittedName>
</protein>
<feature type="coiled-coil region" evidence="1">
    <location>
        <begin position="272"/>
        <end position="310"/>
    </location>
</feature>
<evidence type="ECO:0000256" key="1">
    <source>
        <dbReference type="SAM" id="Coils"/>
    </source>
</evidence>
<reference evidence="4" key="1">
    <citation type="submission" date="2017-06" db="EMBL/GenBank/DDBJ databases">
        <authorList>
            <person name="Varghese N."/>
            <person name="Submissions S."/>
        </authorList>
    </citation>
    <scope>NUCLEOTIDE SEQUENCE [LARGE SCALE GENOMIC DNA]</scope>
    <source>
        <strain evidence="4">JCM 23211</strain>
    </source>
</reference>
<keyword evidence="1" id="KW-0175">Coiled coil</keyword>
<keyword evidence="2" id="KW-1133">Transmembrane helix</keyword>
<sequence>MTGPFDAGQARVRVVPDLSRFLSEAKAQVQRMHLTAPVQLAVDASRYRAQVESAIRSVRPVVDVQVRADWDSFQRQLNSRTLVGRDISIAVNVDTRVAAAEIDAFIRSIPRSVTIRVDADTRVAADEVDLLLRRLRQRYTIDIDTNSGGGLGGGAARLLSSLGGIAKMAGVAKIAMIGLGVVTLIPLIASAREALGVIALLPAAAAAAAATIATMVVGTRGVTDAITAGAEAANQSASSQADSAKNIERAQRGVRDAYENAALTAERGADSLVAAEESVVDAQKASKRAQDDLTQSRKDALEQIQDLNLELKGSALDERGAILSLQRAQERLRTLGQNGQPVTQLDVAEAVLGVDEAKQRIDEVRERNADLREDAIKANKDGIEGSEGVIAAKENVEQANKNLVTSERDLQRTQRDVARDNRNAQEAIADAVDAVADATKNANPALDKYNEALKDLSPNAQQFVKDLRSIADEWKETRFAVQDELFDGLGTSIVDLANAQMPEVEAGLSKIADKINENLKGALSFMSTDEFGLDLATIFDNTAEAVDYLLQGLGKLGEGLFDVATVGSEFLPGLMGGENGEGGFLGWAQRFADSMDRMRESGELKEWIQGAIDKFAELWHIGGQIVDLIDNILDGGEETGDGMLVSISQTLDKWNEFLGSEEGQRRLEEFFENVRATCSAIADIIDKAASAARWFRGANTPRRDMEVYEAQERGENVGWTPEQLDEGQADGAGFISGAWNAADNDAGFWGGVARNFNSVLGYNNETDEYDGGLWKRLFGGDDEPKGDASRVGGGGRSVGARPEDYAAYEAELGIAPEEQPGWLSKTASGVGNWFSEQGSEIGDMFSGPMTVGGKPISEIFDDAKTSWGNFTTSVSDTAGGVGTWLGDVTTRAGELGSGFIDDVKGTASDAWNSLSNDITAGWNEHIAPAWETLRTEGLGGLADSFLANITDGAVTSWGDLPSAIGTGVSDIVDKHFPGLKTGLDGVKGFFSEIGQGIKDIWSDVTAFMSEKINWVISNVINGGIGRAYSSVDKFLLGKLPDWNDVPLIGMETGGEVPLEPGTKRGKDGVIRVLAPGEVVMSVPAVEAAGVDNLLAFNAAAQQGKRPQSEGMFQIGMETGGRVTKDDPAWDALKRGHDFAKAQDGKPYQWAGPRFVNDSFDCSGFMSSIAAAILGQDTWKRYFYTGSFNGGENGPMGFKRGLGAGFSIGVHDDPGGPGGGHTAGTLSGIEGLPDINVESGGMEGDVQYGGNAAGASNGQFPWKYHLPIVDGAFVDPGPGGGGNGPDKKGWLATKAEEIIGAILSPIRDKVNDIGTPPPAFMEALPALFEQVTAPLSEFVTSKIDGLGDAVAGIYDTVKDAVGDGISWLRELNPLNRDTGGSLPPGLNLVNNATGSNEYVVNPEHWKILADFLAQLKAGVPLAVAVPKSSGDPEGDKVLADGLATYGDGVDRTQGYGPDLTGSSPQSVLSTYPDRIAGAGKAFLQANVDGFFSDIGFTPGGGALGALANAVWTVPQQIAANAASAQGQVPYAQTPAGMAAMATLAQQGLDPSGTGQAARVATAQASQPIAAAEWDGSGASPQIHLHVQNLDEAMGRARTFLNQQTLSFTRR</sequence>
<keyword evidence="2" id="KW-0472">Membrane</keyword>
<name>A0A239FD29_9NOCA</name>
<gene>
    <name evidence="3" type="ORF">SAMN05421642_103238</name>
</gene>
<feature type="coiled-coil region" evidence="1">
    <location>
        <begin position="347"/>
        <end position="441"/>
    </location>
</feature>
<keyword evidence="4" id="KW-1185">Reference proteome</keyword>
<evidence type="ECO:0000313" key="3">
    <source>
        <dbReference type="EMBL" id="SNS54836.1"/>
    </source>
</evidence>
<proteinExistence type="predicted"/>
<feature type="transmembrane region" description="Helical" evidence="2">
    <location>
        <begin position="168"/>
        <end position="188"/>
    </location>
</feature>